<feature type="domain" description="Reverse transcriptase" evidence="1">
    <location>
        <begin position="100"/>
        <end position="338"/>
    </location>
</feature>
<evidence type="ECO:0000313" key="2">
    <source>
        <dbReference type="EMBL" id="SHL01833.1"/>
    </source>
</evidence>
<dbReference type="EMBL" id="FQZY01000140">
    <property type="protein sequence ID" value="SHL01833.1"/>
    <property type="molecule type" value="Genomic_DNA"/>
</dbReference>
<dbReference type="PROSITE" id="PS50878">
    <property type="entry name" value="RT_POL"/>
    <property type="match status" value="1"/>
</dbReference>
<evidence type="ECO:0000313" key="3">
    <source>
        <dbReference type="Proteomes" id="UP000184301"/>
    </source>
</evidence>
<reference evidence="2 3" key="1">
    <citation type="submission" date="2016-11" db="EMBL/GenBank/DDBJ databases">
        <authorList>
            <person name="Jaros S."/>
            <person name="Januszkiewicz K."/>
            <person name="Wedrychowicz H."/>
        </authorList>
    </citation>
    <scope>NUCLEOTIDE SEQUENCE [LARGE SCALE GENOMIC DNA]</scope>
    <source>
        <strain evidence="2 3">DSM 15480</strain>
    </source>
</reference>
<dbReference type="InterPro" id="IPR043502">
    <property type="entry name" value="DNA/RNA_pol_sf"/>
</dbReference>
<dbReference type="Pfam" id="PF08388">
    <property type="entry name" value="GIIM"/>
    <property type="match status" value="1"/>
</dbReference>
<dbReference type="InterPro" id="IPR051083">
    <property type="entry name" value="GrpII_Intron_Splice-Mob/Def"/>
</dbReference>
<protein>
    <submittedName>
        <fullName evidence="2">RNA-directed DNA polymerase</fullName>
    </submittedName>
</protein>
<dbReference type="InterPro" id="IPR025960">
    <property type="entry name" value="RVT_N"/>
</dbReference>
<dbReference type="Pfam" id="PF00078">
    <property type="entry name" value="RVT_1"/>
    <property type="match status" value="1"/>
</dbReference>
<dbReference type="CDD" id="cd01651">
    <property type="entry name" value="RT_G2_intron"/>
    <property type="match status" value="1"/>
</dbReference>
<dbReference type="GO" id="GO:0003964">
    <property type="term" value="F:RNA-directed DNA polymerase activity"/>
    <property type="evidence" value="ECO:0007669"/>
    <property type="project" value="UniProtKB-KW"/>
</dbReference>
<keyword evidence="2" id="KW-0548">Nucleotidyltransferase</keyword>
<keyword evidence="3" id="KW-1185">Reference proteome</keyword>
<name>A0A1M6X7D8_9FIRM</name>
<keyword evidence="2" id="KW-0808">Transferase</keyword>
<proteinExistence type="predicted"/>
<dbReference type="InterPro" id="IPR013597">
    <property type="entry name" value="Mat_intron_G2"/>
</dbReference>
<dbReference type="PANTHER" id="PTHR34047:SF8">
    <property type="entry name" value="PROTEIN YKFC"/>
    <property type="match status" value="1"/>
</dbReference>
<dbReference type="InterPro" id="IPR030931">
    <property type="entry name" value="Group_II_RT_mat"/>
</dbReference>
<dbReference type="InterPro" id="IPR000477">
    <property type="entry name" value="RT_dom"/>
</dbReference>
<dbReference type="NCBIfam" id="TIGR04416">
    <property type="entry name" value="group_II_RT_mat"/>
    <property type="match status" value="1"/>
</dbReference>
<organism evidence="2 3">
    <name type="scientific">Hespellia stercorisuis DSM 15480</name>
    <dbReference type="NCBI Taxonomy" id="1121950"/>
    <lineage>
        <taxon>Bacteria</taxon>
        <taxon>Bacillati</taxon>
        <taxon>Bacillota</taxon>
        <taxon>Clostridia</taxon>
        <taxon>Lachnospirales</taxon>
        <taxon>Lachnospiraceae</taxon>
        <taxon>Hespellia</taxon>
    </lineage>
</organism>
<sequence length="502" mass="58461">MNDDMFNDAIREKASRITKAVKWSDIDWKTAYEYVNRLQIRIVKATEKKNWNLVKRLQYLLTNSFYAKALAVKKVTSNRGKRTPGIDNEIWNSDEKKWNAINTLRSVGYKALPTKRIHIPKSNGKKRPLSIPTMRDRAMQTLFCLALQPIEETTADEHSYGFRMNRSCHDACEQIFADLSLKNSAQWVLEGDIKGCFDNISHEWMLNNIPMERNILKQFIKAGFIFQNKLFPTSRGAVQGGAISPTLANLVLDGLEQRIWEEINIGKSGKVVKLKNLHKVHLIRYADDFVITGESKEILLKVKDVVITFMSERGLQLSEEKTLITNIQDGFDFLGWNFRKYNNKLIIKPSKKSIKRFSDSLTETVKHLLPAEQGLLILKLNEKLRGWCNYHSTVCSKEAFKTIDFMVFRKLIGWMKRKHNNKHVHRFYAKYWKTIGKRKNVFTDGKWILVNCSYTPIVRHPKLKSKMNPYTSTEYFDKRAEFINERKKKARKRVAAANPAYV</sequence>
<dbReference type="SUPFAM" id="SSF56672">
    <property type="entry name" value="DNA/RNA polymerases"/>
    <property type="match status" value="1"/>
</dbReference>
<dbReference type="Proteomes" id="UP000184301">
    <property type="component" value="Unassembled WGS sequence"/>
</dbReference>
<dbReference type="AlphaFoldDB" id="A0A1M6X7D8"/>
<gene>
    <name evidence="2" type="ORF">SAMN02745243_04169</name>
</gene>
<dbReference type="STRING" id="1121950.SAMN02745243_04169"/>
<keyword evidence="2" id="KW-0695">RNA-directed DNA polymerase</keyword>
<dbReference type="Pfam" id="PF13655">
    <property type="entry name" value="RVT_N"/>
    <property type="match status" value="1"/>
</dbReference>
<dbReference type="PANTHER" id="PTHR34047">
    <property type="entry name" value="NUCLEAR INTRON MATURASE 1, MITOCHONDRIAL-RELATED"/>
    <property type="match status" value="1"/>
</dbReference>
<evidence type="ECO:0000259" key="1">
    <source>
        <dbReference type="PROSITE" id="PS50878"/>
    </source>
</evidence>
<dbReference type="OrthoDB" id="9788687at2"/>
<dbReference type="RefSeq" id="WP_159434695.1">
    <property type="nucleotide sequence ID" value="NZ_FQZY01000140.1"/>
</dbReference>
<accession>A0A1M6X7D8</accession>